<dbReference type="SMART" id="SM00086">
    <property type="entry name" value="PAC"/>
    <property type="match status" value="3"/>
</dbReference>
<dbReference type="Gene3D" id="3.40.50.2300">
    <property type="match status" value="1"/>
</dbReference>
<dbReference type="SMART" id="SM00388">
    <property type="entry name" value="HisKA"/>
    <property type="match status" value="1"/>
</dbReference>
<evidence type="ECO:0000256" key="3">
    <source>
        <dbReference type="ARBA" id="ARBA00006402"/>
    </source>
</evidence>
<evidence type="ECO:0000259" key="15">
    <source>
        <dbReference type="PROSITE" id="PS50109"/>
    </source>
</evidence>
<evidence type="ECO:0000256" key="12">
    <source>
        <dbReference type="ARBA" id="ARBA00023170"/>
    </source>
</evidence>
<dbReference type="Pfam" id="PF00989">
    <property type="entry name" value="PAS"/>
    <property type="match status" value="1"/>
</dbReference>
<dbReference type="GO" id="GO:0006355">
    <property type="term" value="P:regulation of DNA-templated transcription"/>
    <property type="evidence" value="ECO:0007669"/>
    <property type="project" value="InterPro"/>
</dbReference>
<dbReference type="Pfam" id="PF13426">
    <property type="entry name" value="PAS_9"/>
    <property type="match status" value="2"/>
</dbReference>
<dbReference type="PROSITE" id="PS50113">
    <property type="entry name" value="PAC"/>
    <property type="match status" value="3"/>
</dbReference>
<keyword evidence="9" id="KW-0808">Transferase</keyword>
<dbReference type="Gene3D" id="3.30.565.10">
    <property type="entry name" value="Histidine kinase-like ATPase, C-terminal domain"/>
    <property type="match status" value="1"/>
</dbReference>
<dbReference type="GO" id="GO:0009584">
    <property type="term" value="P:detection of visible light"/>
    <property type="evidence" value="ECO:0007669"/>
    <property type="project" value="InterPro"/>
</dbReference>
<dbReference type="InterPro" id="IPR013654">
    <property type="entry name" value="PAS_2"/>
</dbReference>
<dbReference type="PROSITE" id="PS50110">
    <property type="entry name" value="RESPONSE_REGULATORY"/>
    <property type="match status" value="1"/>
</dbReference>
<evidence type="ECO:0000256" key="4">
    <source>
        <dbReference type="ARBA" id="ARBA00011738"/>
    </source>
</evidence>
<dbReference type="Pfam" id="PF02518">
    <property type="entry name" value="HATPase_c"/>
    <property type="match status" value="1"/>
</dbReference>
<dbReference type="CDD" id="cd00082">
    <property type="entry name" value="HisKA"/>
    <property type="match status" value="1"/>
</dbReference>
<dbReference type="PROSITE" id="PS50046">
    <property type="entry name" value="PHYTOCHROME_2"/>
    <property type="match status" value="1"/>
</dbReference>
<dbReference type="InterPro" id="IPR003594">
    <property type="entry name" value="HATPase_dom"/>
</dbReference>
<dbReference type="GO" id="GO:0000155">
    <property type="term" value="F:phosphorelay sensor kinase activity"/>
    <property type="evidence" value="ECO:0007669"/>
    <property type="project" value="InterPro"/>
</dbReference>
<feature type="domain" description="PAC" evidence="18">
    <location>
        <begin position="944"/>
        <end position="996"/>
    </location>
</feature>
<dbReference type="PROSITE" id="PS50112">
    <property type="entry name" value="PAS"/>
    <property type="match status" value="3"/>
</dbReference>
<dbReference type="FunFam" id="3.30.565.10:FF:000006">
    <property type="entry name" value="Sensor histidine kinase WalK"/>
    <property type="match status" value="1"/>
</dbReference>
<proteinExistence type="inferred from homology"/>
<dbReference type="SMART" id="SM00091">
    <property type="entry name" value="PAS"/>
    <property type="match status" value="5"/>
</dbReference>
<dbReference type="SMART" id="SM00065">
    <property type="entry name" value="GAF"/>
    <property type="match status" value="1"/>
</dbReference>
<dbReference type="CDD" id="cd00130">
    <property type="entry name" value="PAS"/>
    <property type="match status" value="3"/>
</dbReference>
<dbReference type="SUPFAM" id="SSF47384">
    <property type="entry name" value="Homodimeric domain of signal transducing histidine kinase"/>
    <property type="match status" value="1"/>
</dbReference>
<sequence>MMNVDITNCESEPIRFPGSVQPHGVLLVVAPDSGIIEAASESCQGLFGFSAESLLGQSLTLILGDDAARLAGQSALVPLALNGRQFLCRQHVNSNGQLLLDIEVQNQANAALDMQYGLRLALKQLRALTDLSAISQEAVQQIRQFTGYDRVMIYRFDADWNGEVIAEACDSDTEPFLGLHFPASDIPKQARDLFQSSKIRLISDALYTPSALLARQDSRSIDLGLSSLRSVSPMHIQYLANMQVRGSLVGSLVVADRLWGLVACHQLNTPKYFDLAEREVLSWFCEDLSLLIETTQSRLHREMLDSLAYHRQKLLNTVREIDLTVLMQQEDCDEILAVISADGLALVTDDNIYSCGITPEPHQIKALLLRRFEAEKNTSLYASSNLHTDLGFDDDSGIAGAVFVTIFKYPRSHLIWFRRERSYSIRWGGDPAHAHLIDESGQISPRKSFAQFLQNISGTSLPWQEAELSSAQELGTLIEIEEIRKEQAFALTLLNSSPEKIAILDKQGIIVLVNEAWKRAAAVDEMPELNINPVGKNYQHICDTKDYYSGEIDPFDALLGIKAVLNGELSYFSLDYPCHLQTKPRWFRMHVYPMRPPCEGVAVLHENITHNKLAELQLEYEHTQLRTLLETIPDLVWLKDPDGVYMTCNRAFEQLTGVSEAEIVGKTDTDFMLKAKSDFFRSEILVTNRLNAIEHNNESIINAIDGRQIVLETTRSAMRDVQGNLLGILAIGHDVTARKIAKQRILNESQKYVNLLNAASDGIHILDEHGKLLEFSDSFAEMLGYSRAETANLSVFDWDVEIPHTELSELIKDLFKESRRFETRHRRKDGSVFDVEIHARGIVIDGLRCLYNSARDITKRKLLERKLQESAQEIQDLYDNAPCGYHSVDSNGTILRINNTELKWLGYEREEIEGKRKSGEFLTSSNPNQYHNTFAGLLEDGHIGDLEFELVGKNGMVRNIILNATAIRDADGNFLMSRSVLHDITERKRIETQLELRDRRKDEFLAMLGHELRNPLAPIRYAVYWLKNQDVSDPLITRNYDIIDRQVDHITRLIDDLLDTARITQGKITLKKEPVLLNDVVNNAIDACRPLILEREQVLIIDLDATPLWIKGDPARLTQVISNLLNNAAKYTAKQGKITLTTRRDQAEAVIDVKDNGIGIAPNDINDIFDLFFQIRHNQADAPSGLGLGLALVNRLVKMHDGAISAASDGIGLGSTFSVRLPILATPIADNGSGSANSELAPHKLRILIVDDYPEVADGLAMNLRLQGHQVEIADCGLAGIKQALVFRPQVALIDIGLPDISGYEVAKQLRSIPEIQGAILIALTGFGQENDRSQAYAAGFNHHLLKPLNFAKFADILQNL</sequence>
<evidence type="ECO:0000256" key="11">
    <source>
        <dbReference type="ARBA" id="ARBA00022991"/>
    </source>
</evidence>
<dbReference type="NCBIfam" id="TIGR00229">
    <property type="entry name" value="sensory_box"/>
    <property type="match status" value="3"/>
</dbReference>
<evidence type="ECO:0000259" key="16">
    <source>
        <dbReference type="PROSITE" id="PS50110"/>
    </source>
</evidence>
<keyword evidence="11" id="KW-0157">Chromophore</keyword>
<dbReference type="Pfam" id="PF00512">
    <property type="entry name" value="HisKA"/>
    <property type="match status" value="1"/>
</dbReference>
<dbReference type="GO" id="GO:0009927">
    <property type="term" value="F:histidine phosphotransfer kinase activity"/>
    <property type="evidence" value="ECO:0007669"/>
    <property type="project" value="TreeGrafter"/>
</dbReference>
<feature type="domain" description="Phytochrome chromophore attachment site" evidence="14">
    <location>
        <begin position="130"/>
        <end position="287"/>
    </location>
</feature>
<feature type="domain" description="Response regulatory" evidence="16">
    <location>
        <begin position="1246"/>
        <end position="1361"/>
    </location>
</feature>
<dbReference type="Pfam" id="PF00360">
    <property type="entry name" value="PHY"/>
    <property type="match status" value="1"/>
</dbReference>
<comment type="subunit">
    <text evidence="4">Homodimer.</text>
</comment>
<dbReference type="InterPro" id="IPR036890">
    <property type="entry name" value="HATPase_C_sf"/>
</dbReference>
<dbReference type="InterPro" id="IPR011006">
    <property type="entry name" value="CheY-like_superfamily"/>
</dbReference>
<dbReference type="PRINTS" id="PR01033">
    <property type="entry name" value="PHYTOCHROME"/>
</dbReference>
<dbReference type="Pfam" id="PF00072">
    <property type="entry name" value="Response_reg"/>
    <property type="match status" value="1"/>
</dbReference>
<protein>
    <recommendedName>
        <fullName evidence="5">histidine kinase</fullName>
        <ecNumber evidence="5">2.7.13.3</ecNumber>
    </recommendedName>
</protein>
<dbReference type="GO" id="GO:0009881">
    <property type="term" value="F:photoreceptor activity"/>
    <property type="evidence" value="ECO:0007669"/>
    <property type="project" value="UniProtKB-KW"/>
</dbReference>
<dbReference type="SUPFAM" id="SSF55781">
    <property type="entry name" value="GAF domain-like"/>
    <property type="match status" value="2"/>
</dbReference>
<feature type="modified residue" description="4-aspartylphosphate" evidence="13">
    <location>
        <position position="1295"/>
    </location>
</feature>
<dbReference type="Proteomes" id="UP000676649">
    <property type="component" value="Chromosome"/>
</dbReference>
<dbReference type="SMART" id="SM00448">
    <property type="entry name" value="REC"/>
    <property type="match status" value="1"/>
</dbReference>
<dbReference type="InterPro" id="IPR000014">
    <property type="entry name" value="PAS"/>
</dbReference>
<dbReference type="CDD" id="cd00075">
    <property type="entry name" value="HATPase"/>
    <property type="match status" value="1"/>
</dbReference>
<dbReference type="Pfam" id="PF01590">
    <property type="entry name" value="GAF"/>
    <property type="match status" value="1"/>
</dbReference>
<dbReference type="InterPro" id="IPR035965">
    <property type="entry name" value="PAS-like_dom_sf"/>
</dbReference>
<dbReference type="InterPro" id="IPR000700">
    <property type="entry name" value="PAS-assoc_C"/>
</dbReference>
<keyword evidence="8" id="KW-0716">Sensory transduction</keyword>
<dbReference type="InterPro" id="IPR029016">
    <property type="entry name" value="GAF-like_dom_sf"/>
</dbReference>
<evidence type="ECO:0000256" key="8">
    <source>
        <dbReference type="ARBA" id="ARBA00022606"/>
    </source>
</evidence>
<dbReference type="InterPro" id="IPR005467">
    <property type="entry name" value="His_kinase_dom"/>
</dbReference>
<dbReference type="InterPro" id="IPR013515">
    <property type="entry name" value="Phytochrome_cen-reg"/>
</dbReference>
<dbReference type="InterPro" id="IPR001789">
    <property type="entry name" value="Sig_transdc_resp-reg_receiver"/>
</dbReference>
<dbReference type="InterPro" id="IPR003018">
    <property type="entry name" value="GAF"/>
</dbReference>
<feature type="domain" description="PAS" evidence="17">
    <location>
        <begin position="870"/>
        <end position="941"/>
    </location>
</feature>
<evidence type="ECO:0000259" key="17">
    <source>
        <dbReference type="PROSITE" id="PS50112"/>
    </source>
</evidence>
<keyword evidence="20" id="KW-1185">Reference proteome</keyword>
<gene>
    <name evidence="19" type="ORF">KEF85_10805</name>
</gene>
<dbReference type="SUPFAM" id="SSF55785">
    <property type="entry name" value="PYP-like sensor domain (PAS domain)"/>
    <property type="match status" value="5"/>
</dbReference>
<keyword evidence="12" id="KW-0675">Receptor</keyword>
<reference evidence="19" key="1">
    <citation type="submission" date="2021-04" db="EMBL/GenBank/DDBJ databases">
        <title>Draft genome sequence data of methanotrophic Methylovulum sp. strain S1L and Methylomonas sp. strain S2AM isolated from boreal lake water columns.</title>
        <authorList>
            <person name="Rissanen A.J."/>
            <person name="Mangayil R."/>
            <person name="Svenning M.M."/>
            <person name="Khanongnuch R."/>
        </authorList>
    </citation>
    <scope>NUCLEOTIDE SEQUENCE</scope>
    <source>
        <strain evidence="19">S2AM</strain>
    </source>
</reference>
<evidence type="ECO:0000313" key="19">
    <source>
        <dbReference type="EMBL" id="QWF69850.1"/>
    </source>
</evidence>
<evidence type="ECO:0000256" key="9">
    <source>
        <dbReference type="ARBA" id="ARBA00022679"/>
    </source>
</evidence>
<accession>A0A975ML71</accession>
<dbReference type="PANTHER" id="PTHR43047">
    <property type="entry name" value="TWO-COMPONENT HISTIDINE PROTEIN KINASE"/>
    <property type="match status" value="1"/>
</dbReference>
<dbReference type="EC" id="2.7.13.3" evidence="5"/>
<dbReference type="Gene3D" id="1.10.287.130">
    <property type="match status" value="1"/>
</dbReference>
<comment type="similarity">
    <text evidence="3">In the N-terminal section; belongs to the phytochrome family.</text>
</comment>
<evidence type="ECO:0000259" key="18">
    <source>
        <dbReference type="PROSITE" id="PS50113"/>
    </source>
</evidence>
<dbReference type="InterPro" id="IPR003661">
    <property type="entry name" value="HisK_dim/P_dom"/>
</dbReference>
<dbReference type="KEGG" id="mpad:KEF85_10805"/>
<dbReference type="InterPro" id="IPR043150">
    <property type="entry name" value="Phytochrome_PHY_sf"/>
</dbReference>
<evidence type="ECO:0000256" key="5">
    <source>
        <dbReference type="ARBA" id="ARBA00012438"/>
    </source>
</evidence>
<comment type="function">
    <text evidence="2">Regulatory photoreceptor which exists in two forms that are reversibly interconvertible by light: the Pr form that absorbs maximally in the red region of the spectrum and the Pfr form that absorbs maximally in the far-red region. Photoconversion of Pr to Pfr induces an array of morphogenic responses, whereas reconversion of Pfr to Pr cancels the induction of those responses. Pfr controls the expression of a number of nuclear genes including those encoding the small subunit of ribulose-bisphosphate carboxylase, chlorophyll A/B binding protein, protochlorophyllide reductase, rRNA, etc. It also controls the expression of its own gene(s) in a negative feedback fashion.</text>
</comment>
<dbReference type="SMART" id="SM00387">
    <property type="entry name" value="HATPase_c"/>
    <property type="match status" value="1"/>
</dbReference>
<dbReference type="SUPFAM" id="SSF55874">
    <property type="entry name" value="ATPase domain of HSP90 chaperone/DNA topoisomerase II/histidine kinase"/>
    <property type="match status" value="1"/>
</dbReference>
<dbReference type="InterPro" id="IPR001610">
    <property type="entry name" value="PAC"/>
</dbReference>
<keyword evidence="7 13" id="KW-0597">Phosphoprotein</keyword>
<dbReference type="PANTHER" id="PTHR43047:SF72">
    <property type="entry name" value="OSMOSENSING HISTIDINE PROTEIN KINASE SLN1"/>
    <property type="match status" value="1"/>
</dbReference>
<evidence type="ECO:0000313" key="20">
    <source>
        <dbReference type="Proteomes" id="UP000676649"/>
    </source>
</evidence>
<feature type="domain" description="PAC" evidence="18">
    <location>
        <begin position="819"/>
        <end position="869"/>
    </location>
</feature>
<dbReference type="PROSITE" id="PS50109">
    <property type="entry name" value="HIS_KIN"/>
    <property type="match status" value="1"/>
</dbReference>
<dbReference type="SUPFAM" id="SSF52172">
    <property type="entry name" value="CheY-like"/>
    <property type="match status" value="1"/>
</dbReference>
<keyword evidence="6" id="KW-0600">Photoreceptor protein</keyword>
<feature type="domain" description="PAS" evidence="17">
    <location>
        <begin position="748"/>
        <end position="822"/>
    </location>
</feature>
<name>A0A975ML71_9GAMM</name>
<evidence type="ECO:0000256" key="6">
    <source>
        <dbReference type="ARBA" id="ARBA00022543"/>
    </source>
</evidence>
<dbReference type="InterPro" id="IPR013767">
    <property type="entry name" value="PAS_fold"/>
</dbReference>
<evidence type="ECO:0000256" key="10">
    <source>
        <dbReference type="ARBA" id="ARBA00022777"/>
    </source>
</evidence>
<organism evidence="19 20">
    <name type="scientific">Methylomonas paludis</name>
    <dbReference type="NCBI Taxonomy" id="1173101"/>
    <lineage>
        <taxon>Bacteria</taxon>
        <taxon>Pseudomonadati</taxon>
        <taxon>Pseudomonadota</taxon>
        <taxon>Gammaproteobacteria</taxon>
        <taxon>Methylococcales</taxon>
        <taxon>Methylococcaceae</taxon>
        <taxon>Methylomonas</taxon>
    </lineage>
</organism>
<keyword evidence="10" id="KW-0418">Kinase</keyword>
<dbReference type="InterPro" id="IPR036097">
    <property type="entry name" value="HisK_dim/P_sf"/>
</dbReference>
<evidence type="ECO:0000256" key="2">
    <source>
        <dbReference type="ARBA" id="ARBA00002479"/>
    </source>
</evidence>
<dbReference type="Gene3D" id="3.30.450.270">
    <property type="match status" value="1"/>
</dbReference>
<evidence type="ECO:0000256" key="13">
    <source>
        <dbReference type="PROSITE-ProRule" id="PRU00169"/>
    </source>
</evidence>
<dbReference type="RefSeq" id="WP_215580402.1">
    <property type="nucleotide sequence ID" value="NZ_CP073754.1"/>
</dbReference>
<dbReference type="GO" id="GO:0005886">
    <property type="term" value="C:plasma membrane"/>
    <property type="evidence" value="ECO:0007669"/>
    <property type="project" value="UniProtKB-ARBA"/>
</dbReference>
<dbReference type="Gene3D" id="3.30.450.40">
    <property type="match status" value="1"/>
</dbReference>
<evidence type="ECO:0000256" key="7">
    <source>
        <dbReference type="ARBA" id="ARBA00022553"/>
    </source>
</evidence>
<dbReference type="Gene3D" id="3.30.450.20">
    <property type="entry name" value="PAS domain"/>
    <property type="match status" value="5"/>
</dbReference>
<dbReference type="EMBL" id="CP073754">
    <property type="protein sequence ID" value="QWF69850.1"/>
    <property type="molecule type" value="Genomic_DNA"/>
</dbReference>
<feature type="domain" description="PAC" evidence="18">
    <location>
        <begin position="695"/>
        <end position="747"/>
    </location>
</feature>
<feature type="domain" description="Histidine kinase" evidence="15">
    <location>
        <begin position="1007"/>
        <end position="1225"/>
    </location>
</feature>
<evidence type="ECO:0000256" key="1">
    <source>
        <dbReference type="ARBA" id="ARBA00000085"/>
    </source>
</evidence>
<dbReference type="InterPro" id="IPR016132">
    <property type="entry name" value="Phyto_chromo_attachment"/>
</dbReference>
<evidence type="ECO:0000259" key="14">
    <source>
        <dbReference type="PROSITE" id="PS50046"/>
    </source>
</evidence>
<comment type="catalytic activity">
    <reaction evidence="1">
        <text>ATP + protein L-histidine = ADP + protein N-phospho-L-histidine.</text>
        <dbReference type="EC" id="2.7.13.3"/>
    </reaction>
</comment>
<dbReference type="InterPro" id="IPR001294">
    <property type="entry name" value="Phytochrome"/>
</dbReference>
<feature type="domain" description="PAS" evidence="17">
    <location>
        <begin position="621"/>
        <end position="667"/>
    </location>
</feature>
<dbReference type="Pfam" id="PF08446">
    <property type="entry name" value="PAS_2"/>
    <property type="match status" value="1"/>
</dbReference>